<evidence type="ECO:0000256" key="2">
    <source>
        <dbReference type="ARBA" id="ARBA00023315"/>
    </source>
</evidence>
<dbReference type="KEGG" id="thl:TEH_22190"/>
<sequence>MKLNRNKNYILANNTKLETMRLLLRPMTLLDTEDMYEYSSDRQTTQFVFETHQTLADTKEAIAEYFMVHPLGKYGIELKETQKLIGTIDLRVNMESAVAELGYVINKNYWGRGYTAEACDRLLVLGLEELDLIRIKAKYDQRNINSGRVMEKTGMTVDSIIPEARRSSGQSITEVTKSISKTQWEKFHS</sequence>
<protein>
    <submittedName>
        <fullName evidence="5">Acetyltransferase</fullName>
        <ecNumber evidence="5">2.3.1.-</ecNumber>
    </submittedName>
</protein>
<dbReference type="AlphaFoldDB" id="A0AAN1SJ04"/>
<dbReference type="GO" id="GO:0005737">
    <property type="term" value="C:cytoplasm"/>
    <property type="evidence" value="ECO:0007669"/>
    <property type="project" value="TreeGrafter"/>
</dbReference>
<dbReference type="GO" id="GO:0008999">
    <property type="term" value="F:protein-N-terminal-alanine acetyltransferase activity"/>
    <property type="evidence" value="ECO:0007669"/>
    <property type="project" value="TreeGrafter"/>
</dbReference>
<dbReference type="PANTHER" id="PTHR43792">
    <property type="entry name" value="GNAT FAMILY, PUTATIVE (AFU_ORTHOLOGUE AFUA_3G00765)-RELATED-RELATED"/>
    <property type="match status" value="1"/>
</dbReference>
<evidence type="ECO:0000256" key="1">
    <source>
        <dbReference type="ARBA" id="ARBA00022679"/>
    </source>
</evidence>
<dbReference type="EMBL" id="AP012046">
    <property type="protein sequence ID" value="BAK95546.1"/>
    <property type="molecule type" value="Genomic_DNA"/>
</dbReference>
<dbReference type="RefSeq" id="WP_014125580.1">
    <property type="nucleotide sequence ID" value="NC_016052.1"/>
</dbReference>
<dbReference type="PANTHER" id="PTHR43792:SF8">
    <property type="entry name" value="[RIBOSOMAL PROTEIN US5]-ALANINE N-ACETYLTRANSFERASE"/>
    <property type="match status" value="1"/>
</dbReference>
<proteinExistence type="inferred from homology"/>
<dbReference type="EC" id="2.3.1.-" evidence="5"/>
<keyword evidence="1 5" id="KW-0808">Transferase</keyword>
<dbReference type="Pfam" id="PF13302">
    <property type="entry name" value="Acetyltransf_3"/>
    <property type="match status" value="1"/>
</dbReference>
<evidence type="ECO:0000259" key="4">
    <source>
        <dbReference type="PROSITE" id="PS51186"/>
    </source>
</evidence>
<dbReference type="Gene3D" id="3.40.630.30">
    <property type="match status" value="1"/>
</dbReference>
<dbReference type="InterPro" id="IPR051531">
    <property type="entry name" value="N-acetyltransferase"/>
</dbReference>
<evidence type="ECO:0000256" key="3">
    <source>
        <dbReference type="ARBA" id="ARBA00038502"/>
    </source>
</evidence>
<name>A0AAN1SJ04_TETHN</name>
<keyword evidence="2 5" id="KW-0012">Acyltransferase</keyword>
<dbReference type="SUPFAM" id="SSF55729">
    <property type="entry name" value="Acyl-CoA N-acyltransferases (Nat)"/>
    <property type="match status" value="1"/>
</dbReference>
<dbReference type="PROSITE" id="PS51186">
    <property type="entry name" value="GNAT"/>
    <property type="match status" value="1"/>
</dbReference>
<comment type="similarity">
    <text evidence="3">Belongs to the acetyltransferase family. RimJ subfamily.</text>
</comment>
<dbReference type="Proteomes" id="UP000002663">
    <property type="component" value="Chromosome"/>
</dbReference>
<feature type="domain" description="N-acetyltransferase" evidence="4">
    <location>
        <begin position="22"/>
        <end position="182"/>
    </location>
</feature>
<dbReference type="InterPro" id="IPR000182">
    <property type="entry name" value="GNAT_dom"/>
</dbReference>
<organism evidence="5 6">
    <name type="scientific">Tetragenococcus halophilus (strain DSM 20338 / JCM 20259 / NCIMB 9735 / NBRC 12172)</name>
    <name type="common">Pediococcus halophilus</name>
    <dbReference type="NCBI Taxonomy" id="945021"/>
    <lineage>
        <taxon>Bacteria</taxon>
        <taxon>Bacillati</taxon>
        <taxon>Bacillota</taxon>
        <taxon>Bacilli</taxon>
        <taxon>Lactobacillales</taxon>
        <taxon>Enterococcaceae</taxon>
        <taxon>Tetragenococcus</taxon>
    </lineage>
</organism>
<dbReference type="InterPro" id="IPR016181">
    <property type="entry name" value="Acyl_CoA_acyltransferase"/>
</dbReference>
<reference evidence="5 6" key="1">
    <citation type="submission" date="2011-01" db="EMBL/GenBank/DDBJ databases">
        <title>Whole genome sequence of Tetragenococcus halophilus NBRC 12172.</title>
        <authorList>
            <person name="Nakazawa H."/>
            <person name="Omata S."/>
            <person name="Koga C."/>
            <person name="Watanabe Y."/>
            <person name="Katano Y."/>
            <person name="Ito N."/>
            <person name="Tsukatani N."/>
            <person name="Ankai A."/>
            <person name="Oguchi A."/>
            <person name="Fukui S."/>
            <person name="Yashiro I."/>
            <person name="Kamata S."/>
            <person name="Hashimoto Y."/>
            <person name="Yamazaki J."/>
            <person name="Taguchi H."/>
            <person name="Tanaka A."/>
            <person name="Koyama T."/>
            <person name="Ichige A."/>
            <person name="Hanya Y."/>
            <person name="Tanikawa S."/>
            <person name="Yamazaki S."/>
            <person name="Fujita N."/>
        </authorList>
    </citation>
    <scope>NUCLEOTIDE SEQUENCE [LARGE SCALE GENOMIC DNA]</scope>
    <source>
        <strain evidence="6">DSM 20338 / JCM 20259 / NCIMB 9735 / NBRC 12172</strain>
    </source>
</reference>
<evidence type="ECO:0000313" key="6">
    <source>
        <dbReference type="Proteomes" id="UP000002663"/>
    </source>
</evidence>
<accession>A0AAN1SJ04</accession>
<gene>
    <name evidence="5" type="ordered locus">TEH_22190</name>
</gene>
<evidence type="ECO:0000313" key="5">
    <source>
        <dbReference type="EMBL" id="BAK95546.1"/>
    </source>
</evidence>